<feature type="transmembrane region" description="Helical" evidence="5">
    <location>
        <begin position="119"/>
        <end position="140"/>
    </location>
</feature>
<sequence>MATSSLLSNTLLWVLVGILAYSVVMMGLYSRGYLPDAVRVQGPLTTIHTKRGRTFLNWLSRPRRLWRAWSNLGVGIAVVVMVAMFGFLVFSALATLQSPVQTAANQPSNFLIIPGVNDFLPLAVAPEIVFGLLVALVVHEGGHGLLCRVEDIDIDSLGVVLLALIPVGAFVEPDEESQSNADRGARSRMFAAGVTNNFAVTAVVFALLFGPVIASITPAAGLAVGGAYQGAPAADAGIESGDRITAVAGQSVADPAAFESALAAVDDPTVEMTLADGETVAVERRVTAVGAVDGNPLGLSVDPEGEPPAITAVAGTEVRTEAEFRAAARDHEFATVTTTEGTVEAPLGAYVGALTENGALDNQTDLAAPFTITRIDGERIVDYDDLTTTLSGDTYDPGDEVTLRLYAADGFEEVTVALGGTDANPLIGVSVVRGVSGVVVDDLGIERYPAEAYLALLGGDAGDLPPGFGGIAGSPLGLVYAALLLPLASAVSAALPYNFAGFYGRWAGFYDVTGPLGALGEGPVFLLANVLFWTGWINIQLGIFNCIPGYPLDGGRLLRMGAEGLVSRLPVSDRSRVVSTLTTSVGLTMLAALLVVVFAPSVL</sequence>
<evidence type="ECO:0000313" key="7">
    <source>
        <dbReference type="EMBL" id="MFC7069420.1"/>
    </source>
</evidence>
<evidence type="ECO:0000256" key="4">
    <source>
        <dbReference type="ARBA" id="ARBA00023136"/>
    </source>
</evidence>
<comment type="caution">
    <text evidence="7">The sequence shown here is derived from an EMBL/GenBank/DDBJ whole genome shotgun (WGS) entry which is preliminary data.</text>
</comment>
<dbReference type="GO" id="GO:0006508">
    <property type="term" value="P:proteolysis"/>
    <property type="evidence" value="ECO:0007669"/>
    <property type="project" value="UniProtKB-KW"/>
</dbReference>
<name>A0ABD5WAH3_9EURY</name>
<feature type="transmembrane region" description="Helical" evidence="5">
    <location>
        <begin position="190"/>
        <end position="209"/>
    </location>
</feature>
<dbReference type="InterPro" id="IPR001478">
    <property type="entry name" value="PDZ"/>
</dbReference>
<dbReference type="InterPro" id="IPR008915">
    <property type="entry name" value="Peptidase_M50"/>
</dbReference>
<feature type="transmembrane region" description="Helical" evidence="5">
    <location>
        <begin position="577"/>
        <end position="599"/>
    </location>
</feature>
<dbReference type="GeneID" id="81125172"/>
<dbReference type="GO" id="GO:0012505">
    <property type="term" value="C:endomembrane system"/>
    <property type="evidence" value="ECO:0007669"/>
    <property type="project" value="UniProtKB-SubCell"/>
</dbReference>
<dbReference type="InterPro" id="IPR001193">
    <property type="entry name" value="MBTPS2"/>
</dbReference>
<organism evidence="7 8">
    <name type="scientific">Halobaculum lipolyticum</name>
    <dbReference type="NCBI Taxonomy" id="3032001"/>
    <lineage>
        <taxon>Archaea</taxon>
        <taxon>Methanobacteriati</taxon>
        <taxon>Methanobacteriota</taxon>
        <taxon>Stenosarchaea group</taxon>
        <taxon>Halobacteria</taxon>
        <taxon>Halobacteriales</taxon>
        <taxon>Haloferacaceae</taxon>
        <taxon>Halobaculum</taxon>
    </lineage>
</organism>
<dbReference type="Gene3D" id="2.30.42.10">
    <property type="match status" value="2"/>
</dbReference>
<dbReference type="PANTHER" id="PTHR13325:SF3">
    <property type="entry name" value="MEMBRANE-BOUND TRANSCRIPTION FACTOR SITE-2 PROTEASE"/>
    <property type="match status" value="1"/>
</dbReference>
<evidence type="ECO:0000313" key="8">
    <source>
        <dbReference type="Proteomes" id="UP001596461"/>
    </source>
</evidence>
<keyword evidence="3 5" id="KW-1133">Transmembrane helix</keyword>
<dbReference type="RefSeq" id="WP_284030341.1">
    <property type="nucleotide sequence ID" value="NZ_CP126154.1"/>
</dbReference>
<evidence type="ECO:0000256" key="2">
    <source>
        <dbReference type="ARBA" id="ARBA00022692"/>
    </source>
</evidence>
<dbReference type="EMBL" id="JBHTAH010000005">
    <property type="protein sequence ID" value="MFC7069420.1"/>
    <property type="molecule type" value="Genomic_DNA"/>
</dbReference>
<keyword evidence="2 5" id="KW-0812">Transmembrane</keyword>
<dbReference type="AlphaFoldDB" id="A0ABD5WAH3"/>
<evidence type="ECO:0000256" key="3">
    <source>
        <dbReference type="ARBA" id="ARBA00022989"/>
    </source>
</evidence>
<keyword evidence="4 5" id="KW-0472">Membrane</keyword>
<proteinExistence type="predicted"/>
<feature type="transmembrane region" description="Helical" evidence="5">
    <location>
        <begin position="478"/>
        <end position="504"/>
    </location>
</feature>
<dbReference type="SMART" id="SM00228">
    <property type="entry name" value="PDZ"/>
    <property type="match status" value="1"/>
</dbReference>
<feature type="transmembrane region" description="Helical" evidence="5">
    <location>
        <begin position="6"/>
        <end position="29"/>
    </location>
</feature>
<dbReference type="CDD" id="cd06159">
    <property type="entry name" value="S2P-M50_PDZ_Arch"/>
    <property type="match status" value="1"/>
</dbReference>
<dbReference type="Pfam" id="PF02163">
    <property type="entry name" value="Peptidase_M50"/>
    <property type="match status" value="1"/>
</dbReference>
<reference evidence="7 8" key="1">
    <citation type="journal article" date="2019" name="Int. J. Syst. Evol. Microbiol.">
        <title>The Global Catalogue of Microorganisms (GCM) 10K type strain sequencing project: providing services to taxonomists for standard genome sequencing and annotation.</title>
        <authorList>
            <consortium name="The Broad Institute Genomics Platform"/>
            <consortium name="The Broad Institute Genome Sequencing Center for Infectious Disease"/>
            <person name="Wu L."/>
            <person name="Ma J."/>
        </authorList>
    </citation>
    <scope>NUCLEOTIDE SEQUENCE [LARGE SCALE GENOMIC DNA]</scope>
    <source>
        <strain evidence="7 8">DT31</strain>
    </source>
</reference>
<dbReference type="SUPFAM" id="SSF50156">
    <property type="entry name" value="PDZ domain-like"/>
    <property type="match status" value="1"/>
</dbReference>
<comment type="subcellular location">
    <subcellularLocation>
        <location evidence="1">Endomembrane system</location>
        <topology evidence="1">Multi-pass membrane protein</topology>
    </subcellularLocation>
</comment>
<gene>
    <name evidence="7" type="ORF">ACFQL9_07195</name>
</gene>
<keyword evidence="8" id="KW-1185">Reference proteome</keyword>
<dbReference type="Pfam" id="PF17820">
    <property type="entry name" value="PDZ_6"/>
    <property type="match status" value="1"/>
</dbReference>
<protein>
    <submittedName>
        <fullName evidence="7">Site-2 protease family protein</fullName>
    </submittedName>
</protein>
<evidence type="ECO:0000256" key="1">
    <source>
        <dbReference type="ARBA" id="ARBA00004127"/>
    </source>
</evidence>
<dbReference type="Proteomes" id="UP001596461">
    <property type="component" value="Unassembled WGS sequence"/>
</dbReference>
<evidence type="ECO:0000259" key="6">
    <source>
        <dbReference type="SMART" id="SM00228"/>
    </source>
</evidence>
<keyword evidence="7" id="KW-0645">Protease</keyword>
<feature type="domain" description="PDZ" evidence="6">
    <location>
        <begin position="210"/>
        <end position="278"/>
    </location>
</feature>
<dbReference type="InterPro" id="IPR041489">
    <property type="entry name" value="PDZ_6"/>
</dbReference>
<feature type="transmembrane region" description="Helical" evidence="5">
    <location>
        <begin position="68"/>
        <end position="90"/>
    </location>
</feature>
<accession>A0ABD5WAH3</accession>
<evidence type="ECO:0000256" key="5">
    <source>
        <dbReference type="SAM" id="Phobius"/>
    </source>
</evidence>
<dbReference type="PANTHER" id="PTHR13325">
    <property type="entry name" value="PROTEASE M50 MEMBRANE-BOUND TRANSCRIPTION FACTOR SITE 2 PROTEASE"/>
    <property type="match status" value="1"/>
</dbReference>
<keyword evidence="7" id="KW-0378">Hydrolase</keyword>
<dbReference type="InterPro" id="IPR036034">
    <property type="entry name" value="PDZ_sf"/>
</dbReference>
<dbReference type="GO" id="GO:0008233">
    <property type="term" value="F:peptidase activity"/>
    <property type="evidence" value="ECO:0007669"/>
    <property type="project" value="UniProtKB-KW"/>
</dbReference>